<dbReference type="EMBL" id="JAMGBE010000002">
    <property type="protein sequence ID" value="MCL6729507.1"/>
    <property type="molecule type" value="Genomic_DNA"/>
</dbReference>
<evidence type="ECO:0008006" key="4">
    <source>
        <dbReference type="Google" id="ProtNLM"/>
    </source>
</evidence>
<accession>A0ABT0S134</accession>
<proteinExistence type="predicted"/>
<gene>
    <name evidence="2" type="ORF">LZ538_05470</name>
</gene>
<reference evidence="2" key="1">
    <citation type="submission" date="2022-05" db="EMBL/GenBank/DDBJ databases">
        <authorList>
            <person name="Jo J.-H."/>
            <person name="Im W.-T."/>
        </authorList>
    </citation>
    <scope>NUCLEOTIDE SEQUENCE</scope>
    <source>
        <strain evidence="2">SE220</strain>
    </source>
</reference>
<dbReference type="PROSITE" id="PS51257">
    <property type="entry name" value="PROKAR_LIPOPROTEIN"/>
    <property type="match status" value="1"/>
</dbReference>
<name>A0ABT0S134_9SPHN</name>
<protein>
    <recommendedName>
        <fullName evidence="4">Lipoprotein</fullName>
    </recommendedName>
</protein>
<evidence type="ECO:0000256" key="1">
    <source>
        <dbReference type="SAM" id="SignalP"/>
    </source>
</evidence>
<organism evidence="2 3">
    <name type="scientific">Sphingomonas hankyongi</name>
    <dbReference type="NCBI Taxonomy" id="2908209"/>
    <lineage>
        <taxon>Bacteria</taxon>
        <taxon>Pseudomonadati</taxon>
        <taxon>Pseudomonadota</taxon>
        <taxon>Alphaproteobacteria</taxon>
        <taxon>Sphingomonadales</taxon>
        <taxon>Sphingomonadaceae</taxon>
        <taxon>Sphingomonas</taxon>
    </lineage>
</organism>
<feature type="chain" id="PRO_5047135572" description="Lipoprotein" evidence="1">
    <location>
        <begin position="22"/>
        <end position="144"/>
    </location>
</feature>
<evidence type="ECO:0000313" key="3">
    <source>
        <dbReference type="Proteomes" id="UP001165342"/>
    </source>
</evidence>
<feature type="signal peptide" evidence="1">
    <location>
        <begin position="1"/>
        <end position="21"/>
    </location>
</feature>
<sequence length="144" mass="15211">MRLTIVALTALALVACNKAEAPADTNVADTNATADANAADANAVATPAAFQLNETSWTYSRKGKEMQESVDASGNYIVNSGSEHVDHGTAVMKGDKACFTSAMTKEGEDCWTTKPVEIGQSMETTNDKGETLNVTRVAYTPLTM</sequence>
<keyword evidence="1" id="KW-0732">Signal</keyword>
<comment type="caution">
    <text evidence="2">The sequence shown here is derived from an EMBL/GenBank/DDBJ whole genome shotgun (WGS) entry which is preliminary data.</text>
</comment>
<evidence type="ECO:0000313" key="2">
    <source>
        <dbReference type="EMBL" id="MCL6729507.1"/>
    </source>
</evidence>
<dbReference type="Proteomes" id="UP001165342">
    <property type="component" value="Unassembled WGS sequence"/>
</dbReference>
<dbReference type="RefSeq" id="WP_249831004.1">
    <property type="nucleotide sequence ID" value="NZ_JAMGBE010000002.1"/>
</dbReference>
<keyword evidence="3" id="KW-1185">Reference proteome</keyword>